<dbReference type="SUPFAM" id="SSF56784">
    <property type="entry name" value="HAD-like"/>
    <property type="match status" value="1"/>
</dbReference>
<dbReference type="GO" id="GO:0000287">
    <property type="term" value="F:magnesium ion binding"/>
    <property type="evidence" value="ECO:0007669"/>
    <property type="project" value="TreeGrafter"/>
</dbReference>
<dbReference type="GO" id="GO:0005829">
    <property type="term" value="C:cytosol"/>
    <property type="evidence" value="ECO:0007669"/>
    <property type="project" value="TreeGrafter"/>
</dbReference>
<dbReference type="Gene3D" id="3.40.50.1000">
    <property type="entry name" value="HAD superfamily/HAD-like"/>
    <property type="match status" value="1"/>
</dbReference>
<dbReference type="NCBIfam" id="TIGR01484">
    <property type="entry name" value="HAD-SF-IIB"/>
    <property type="match status" value="1"/>
</dbReference>
<dbReference type="OrthoDB" id="9806027at2"/>
<accession>A0A3M7TZ92</accession>
<sequence length="284" mass="31561">MRLIATDMDGTLLNSERKIPQANIEAIRYAESQGVTVAVATGRDFTEAVEPLKEAGLRLPLICVNGAEMRNTNGDILSQVPLGYKLYNKMAPILKEEDVYYEVYTTKGSFTADPQKGLDIVVNIMMSTGEFSSYDEVMRVAEERFQEGAVNVVRNYEEILTDDVKLYKLLAFSENNENRLRAKERLLNLGDITVSASASENLEITHRNATKGFALKNLAERLEVSMENTMAIGDNLNDLSMLEMAGTAVAMENGEEEVKEISHFVTLQNTENGVAEAIYRVLGK</sequence>
<evidence type="ECO:0000313" key="2">
    <source>
        <dbReference type="Proteomes" id="UP000278746"/>
    </source>
</evidence>
<dbReference type="Pfam" id="PF08282">
    <property type="entry name" value="Hydrolase_3"/>
    <property type="match status" value="1"/>
</dbReference>
<reference evidence="1 2" key="1">
    <citation type="submission" date="2018-10" db="EMBL/GenBank/DDBJ databases">
        <title>Bacillus Keqinensis sp. nov., a moderately halophilic bacterium isolated from a saline-alkaline lake.</title>
        <authorList>
            <person name="Wang H."/>
        </authorList>
    </citation>
    <scope>NUCLEOTIDE SEQUENCE [LARGE SCALE GENOMIC DNA]</scope>
    <source>
        <strain evidence="1 2">KQ-3</strain>
    </source>
</reference>
<keyword evidence="2" id="KW-1185">Reference proteome</keyword>
<dbReference type="CDD" id="cd07516">
    <property type="entry name" value="HAD_Pase"/>
    <property type="match status" value="1"/>
</dbReference>
<dbReference type="GO" id="GO:0016791">
    <property type="term" value="F:phosphatase activity"/>
    <property type="evidence" value="ECO:0007669"/>
    <property type="project" value="TreeGrafter"/>
</dbReference>
<name>A0A3M7TZ92_9BACI</name>
<evidence type="ECO:0000313" key="1">
    <source>
        <dbReference type="EMBL" id="RNA70569.1"/>
    </source>
</evidence>
<gene>
    <name evidence="1" type="ORF">EBO34_03555</name>
</gene>
<dbReference type="PANTHER" id="PTHR10000:SF55">
    <property type="entry name" value="5-AMINO-6-(5-PHOSPHO-D-RIBITYLAMINO)URACIL PHOSPHATASE YCSE"/>
    <property type="match status" value="1"/>
</dbReference>
<dbReference type="InterPro" id="IPR036412">
    <property type="entry name" value="HAD-like_sf"/>
</dbReference>
<dbReference type="InterPro" id="IPR000150">
    <property type="entry name" value="Cof"/>
</dbReference>
<dbReference type="Proteomes" id="UP000278746">
    <property type="component" value="Unassembled WGS sequence"/>
</dbReference>
<dbReference type="SFLD" id="SFLDG01144">
    <property type="entry name" value="C2.B.4:_PGP_Like"/>
    <property type="match status" value="1"/>
</dbReference>
<protein>
    <submittedName>
        <fullName evidence="1">HAD family phosphatase</fullName>
    </submittedName>
</protein>
<dbReference type="SFLD" id="SFLDS00003">
    <property type="entry name" value="Haloacid_Dehalogenase"/>
    <property type="match status" value="1"/>
</dbReference>
<dbReference type="SFLD" id="SFLDG01140">
    <property type="entry name" value="C2.B:_Phosphomannomutase_and_P"/>
    <property type="match status" value="1"/>
</dbReference>
<proteinExistence type="predicted"/>
<dbReference type="EMBL" id="RHIB01000001">
    <property type="protein sequence ID" value="RNA70569.1"/>
    <property type="molecule type" value="Genomic_DNA"/>
</dbReference>
<comment type="caution">
    <text evidence="1">The sequence shown here is derived from an EMBL/GenBank/DDBJ whole genome shotgun (WGS) entry which is preliminary data.</text>
</comment>
<dbReference type="AlphaFoldDB" id="A0A3M7TZ92"/>
<dbReference type="NCBIfam" id="TIGR00099">
    <property type="entry name" value="Cof-subfamily"/>
    <property type="match status" value="1"/>
</dbReference>
<dbReference type="InterPro" id="IPR006379">
    <property type="entry name" value="HAD-SF_hydro_IIB"/>
</dbReference>
<dbReference type="InterPro" id="IPR023214">
    <property type="entry name" value="HAD_sf"/>
</dbReference>
<dbReference type="Gene3D" id="3.30.1240.10">
    <property type="match status" value="1"/>
</dbReference>
<dbReference type="PANTHER" id="PTHR10000">
    <property type="entry name" value="PHOSPHOSERINE PHOSPHATASE"/>
    <property type="match status" value="1"/>
</dbReference>
<dbReference type="PROSITE" id="PS01228">
    <property type="entry name" value="COF_1"/>
    <property type="match status" value="1"/>
</dbReference>
<organism evidence="1 2">
    <name type="scientific">Alteribacter keqinensis</name>
    <dbReference type="NCBI Taxonomy" id="2483800"/>
    <lineage>
        <taxon>Bacteria</taxon>
        <taxon>Bacillati</taxon>
        <taxon>Bacillota</taxon>
        <taxon>Bacilli</taxon>
        <taxon>Bacillales</taxon>
        <taxon>Bacillaceae</taxon>
        <taxon>Alteribacter</taxon>
    </lineage>
</organism>